<evidence type="ECO:0000256" key="2">
    <source>
        <dbReference type="ARBA" id="ARBA00001947"/>
    </source>
</evidence>
<evidence type="ECO:0000313" key="16">
    <source>
        <dbReference type="Proteomes" id="UP000584670"/>
    </source>
</evidence>
<keyword evidence="8" id="KW-0378">Hydrolase</keyword>
<dbReference type="PANTHER" id="PTHR11533">
    <property type="entry name" value="PROTEASE M1 ZINC METALLOPROTEASE"/>
    <property type="match status" value="1"/>
</dbReference>
<dbReference type="SUPFAM" id="SSF55486">
    <property type="entry name" value="Metalloproteases ('zincins'), catalytic domain"/>
    <property type="match status" value="1"/>
</dbReference>
<evidence type="ECO:0000256" key="9">
    <source>
        <dbReference type="ARBA" id="ARBA00022833"/>
    </source>
</evidence>
<dbReference type="Gene3D" id="1.10.390.10">
    <property type="entry name" value="Neutral Protease Domain 2"/>
    <property type="match status" value="1"/>
</dbReference>
<gene>
    <name evidence="15" type="ORF">H4N64_21455</name>
</gene>
<evidence type="ECO:0000256" key="11">
    <source>
        <dbReference type="ARBA" id="ARBA00029811"/>
    </source>
</evidence>
<keyword evidence="16" id="KW-1185">Reference proteome</keyword>
<evidence type="ECO:0000256" key="1">
    <source>
        <dbReference type="ARBA" id="ARBA00000098"/>
    </source>
</evidence>
<dbReference type="InterPro" id="IPR045357">
    <property type="entry name" value="Aminopeptidase_N-like_N"/>
</dbReference>
<sequence length="466" mass="51024">MVSRPRRIAIVTRSLRLVPALMLVALMGCGGGDHGSRGSSGLGDPYFPKAGNGGYDVSHYALDLAYDPASRHLTGTATITARATQDLSAFDLDLTGLTVDAITVEGEGARWSRDGQELTVRPPRELDESETFEVRVRYSGTPRTITDPDGSEEGWLPTSRGALALGEPTGSMAWFPGNHHPSDKASYDIAVTVPKGLRAVSNGELTGERTSKGRTTFTWRGAEPMASHVATVAIGEYEIRRSTAGDVPVYTAVAPSEGESGESVDELSDVMEWAEYNFGPYPFSSTGVIIARAGDSEYALETQNRPVFPGDPDTELLVHEIAHQWFGNSVTPESWRDMWLNEGFATYAEWLWEEDQGGDSAQKTFEALYDSDDADLWAFPPAEPTGAGHISDRPVYDRGAMVVHKIRQKVGDDAFYDLVQGWTAARRHGNASTDDFTEYVEKQAPDEDFGRIWEDWLYGEGKPDRP</sequence>
<feature type="domain" description="Aminopeptidase N-like N-terminal" evidence="14">
    <location>
        <begin position="58"/>
        <end position="227"/>
    </location>
</feature>
<evidence type="ECO:0000256" key="5">
    <source>
        <dbReference type="ARBA" id="ARBA00015611"/>
    </source>
</evidence>
<name>A0A7X1MCZ4_9ACTN</name>
<dbReference type="EC" id="3.4.11.2" evidence="4"/>
<dbReference type="Proteomes" id="UP000584670">
    <property type="component" value="Unassembled WGS sequence"/>
</dbReference>
<evidence type="ECO:0000256" key="10">
    <source>
        <dbReference type="ARBA" id="ARBA00023049"/>
    </source>
</evidence>
<dbReference type="GO" id="GO:0016285">
    <property type="term" value="F:alanyl aminopeptidase activity"/>
    <property type="evidence" value="ECO:0007669"/>
    <property type="project" value="UniProtKB-EC"/>
</dbReference>
<evidence type="ECO:0000256" key="3">
    <source>
        <dbReference type="ARBA" id="ARBA00010136"/>
    </source>
</evidence>
<proteinExistence type="inferred from homology"/>
<dbReference type="PRINTS" id="PR00756">
    <property type="entry name" value="ALADIPTASE"/>
</dbReference>
<dbReference type="InterPro" id="IPR027268">
    <property type="entry name" value="Peptidase_M4/M1_CTD_sf"/>
</dbReference>
<dbReference type="GO" id="GO:0008270">
    <property type="term" value="F:zinc ion binding"/>
    <property type="evidence" value="ECO:0007669"/>
    <property type="project" value="InterPro"/>
</dbReference>
<dbReference type="Gene3D" id="2.60.40.1730">
    <property type="entry name" value="tricorn interacting facor f3 domain"/>
    <property type="match status" value="1"/>
</dbReference>
<dbReference type="RefSeq" id="WP_186284021.1">
    <property type="nucleotide sequence ID" value="NZ_JACMSF010000022.1"/>
</dbReference>
<dbReference type="SUPFAM" id="SSF63737">
    <property type="entry name" value="Leukotriene A4 hydrolase N-terminal domain"/>
    <property type="match status" value="1"/>
</dbReference>
<dbReference type="EMBL" id="JACMSF010000022">
    <property type="protein sequence ID" value="MBC2904150.1"/>
    <property type="molecule type" value="Genomic_DNA"/>
</dbReference>
<dbReference type="PANTHER" id="PTHR11533:SF297">
    <property type="entry name" value="AMINOPEPTIDASE N"/>
    <property type="match status" value="1"/>
</dbReference>
<dbReference type="GO" id="GO:0006508">
    <property type="term" value="P:proteolysis"/>
    <property type="evidence" value="ECO:0007669"/>
    <property type="project" value="UniProtKB-KW"/>
</dbReference>
<dbReference type="InterPro" id="IPR050344">
    <property type="entry name" value="Peptidase_M1_aminopeptidases"/>
</dbReference>
<evidence type="ECO:0000256" key="12">
    <source>
        <dbReference type="ARBA" id="ARBA00031533"/>
    </source>
</evidence>
<keyword evidence="7" id="KW-0479">Metal-binding</keyword>
<keyword evidence="9" id="KW-0862">Zinc</keyword>
<comment type="catalytic activity">
    <reaction evidence="1">
        <text>Release of an N-terminal amino acid, Xaa-|-Yaa- from a peptide, amide or arylamide. Xaa is preferably Ala, but may be most amino acids including Pro (slow action). When a terminal hydrophobic residue is followed by a prolyl residue, the two may be released as an intact Xaa-Pro dipeptide.</text>
        <dbReference type="EC" id="3.4.11.2"/>
    </reaction>
</comment>
<evidence type="ECO:0000313" key="15">
    <source>
        <dbReference type="EMBL" id="MBC2904150.1"/>
    </source>
</evidence>
<dbReference type="AlphaFoldDB" id="A0A7X1MCZ4"/>
<feature type="domain" description="Peptidase M1 membrane alanine aminopeptidase" evidence="13">
    <location>
        <begin position="315"/>
        <end position="456"/>
    </location>
</feature>
<dbReference type="Pfam" id="PF01433">
    <property type="entry name" value="Peptidase_M1"/>
    <property type="match status" value="1"/>
</dbReference>
<dbReference type="InterPro" id="IPR014782">
    <property type="entry name" value="Peptidase_M1_dom"/>
</dbReference>
<evidence type="ECO:0000256" key="4">
    <source>
        <dbReference type="ARBA" id="ARBA00012564"/>
    </source>
</evidence>
<dbReference type="InterPro" id="IPR042097">
    <property type="entry name" value="Aminopeptidase_N-like_N_sf"/>
</dbReference>
<evidence type="ECO:0000256" key="7">
    <source>
        <dbReference type="ARBA" id="ARBA00022723"/>
    </source>
</evidence>
<protein>
    <recommendedName>
        <fullName evidence="5">Aminopeptidase N</fullName>
        <ecNumber evidence="4">3.4.11.2</ecNumber>
    </recommendedName>
    <alternativeName>
        <fullName evidence="11">Alanine aminopeptidase</fullName>
    </alternativeName>
    <alternativeName>
        <fullName evidence="12">Lysyl aminopeptidase</fullName>
    </alternativeName>
</protein>
<comment type="caution">
    <text evidence="15">The sequence shown here is derived from an EMBL/GenBank/DDBJ whole genome shotgun (WGS) entry which is preliminary data.</text>
</comment>
<comment type="cofactor">
    <cofactor evidence="2">
        <name>Zn(2+)</name>
        <dbReference type="ChEBI" id="CHEBI:29105"/>
    </cofactor>
</comment>
<dbReference type="InterPro" id="IPR001930">
    <property type="entry name" value="Peptidase_M1"/>
</dbReference>
<dbReference type="Pfam" id="PF17900">
    <property type="entry name" value="Peptidase_M1_N"/>
    <property type="match status" value="1"/>
</dbReference>
<reference evidence="15 16" key="1">
    <citation type="submission" date="2020-08" db="EMBL/GenBank/DDBJ databases">
        <title>Streptomyces sp. PSKA01 genome sequencing and assembly.</title>
        <authorList>
            <person name="Mandal S."/>
            <person name="Maiti P.K."/>
            <person name="Das P."/>
        </authorList>
    </citation>
    <scope>NUCLEOTIDE SEQUENCE [LARGE SCALE GENOMIC DNA]</scope>
    <source>
        <strain evidence="15 16">PSKA01</strain>
    </source>
</reference>
<organism evidence="15 16">
    <name type="scientific">Streptomyces cupreus</name>
    <dbReference type="NCBI Taxonomy" id="2759956"/>
    <lineage>
        <taxon>Bacteria</taxon>
        <taxon>Bacillati</taxon>
        <taxon>Actinomycetota</taxon>
        <taxon>Actinomycetes</taxon>
        <taxon>Kitasatosporales</taxon>
        <taxon>Streptomycetaceae</taxon>
        <taxon>Streptomyces</taxon>
    </lineage>
</organism>
<dbReference type="CDD" id="cd09603">
    <property type="entry name" value="M1_APN_like"/>
    <property type="match status" value="1"/>
</dbReference>
<dbReference type="GO" id="GO:0008237">
    <property type="term" value="F:metallopeptidase activity"/>
    <property type="evidence" value="ECO:0007669"/>
    <property type="project" value="UniProtKB-KW"/>
</dbReference>
<evidence type="ECO:0000259" key="14">
    <source>
        <dbReference type="Pfam" id="PF17900"/>
    </source>
</evidence>
<keyword evidence="6" id="KW-0645">Protease</keyword>
<evidence type="ECO:0000256" key="8">
    <source>
        <dbReference type="ARBA" id="ARBA00022801"/>
    </source>
</evidence>
<evidence type="ECO:0000259" key="13">
    <source>
        <dbReference type="Pfam" id="PF01433"/>
    </source>
</evidence>
<dbReference type="PROSITE" id="PS51257">
    <property type="entry name" value="PROKAR_LIPOPROTEIN"/>
    <property type="match status" value="1"/>
</dbReference>
<comment type="similarity">
    <text evidence="3">Belongs to the peptidase M1 family.</text>
</comment>
<keyword evidence="10" id="KW-0482">Metalloprotease</keyword>
<accession>A0A7X1MCZ4</accession>
<evidence type="ECO:0000256" key="6">
    <source>
        <dbReference type="ARBA" id="ARBA00022670"/>
    </source>
</evidence>